<name>A0A8H5LTF6_9AGAR</name>
<dbReference type="EMBL" id="JAACJM010000014">
    <property type="protein sequence ID" value="KAF5368932.1"/>
    <property type="molecule type" value="Genomic_DNA"/>
</dbReference>
<proteinExistence type="predicted"/>
<protein>
    <submittedName>
        <fullName evidence="3">Uncharacterized protein</fullName>
    </submittedName>
</protein>
<keyword evidence="2" id="KW-0812">Transmembrane</keyword>
<feature type="transmembrane region" description="Helical" evidence="2">
    <location>
        <begin position="12"/>
        <end position="29"/>
    </location>
</feature>
<keyword evidence="2" id="KW-1133">Transmembrane helix</keyword>
<evidence type="ECO:0000313" key="3">
    <source>
        <dbReference type="EMBL" id="KAF5368932.1"/>
    </source>
</evidence>
<dbReference type="Proteomes" id="UP000559256">
    <property type="component" value="Unassembled WGS sequence"/>
</dbReference>
<feature type="region of interest" description="Disordered" evidence="1">
    <location>
        <begin position="38"/>
        <end position="78"/>
    </location>
</feature>
<organism evidence="3 4">
    <name type="scientific">Tetrapyrgos nigripes</name>
    <dbReference type="NCBI Taxonomy" id="182062"/>
    <lineage>
        <taxon>Eukaryota</taxon>
        <taxon>Fungi</taxon>
        <taxon>Dikarya</taxon>
        <taxon>Basidiomycota</taxon>
        <taxon>Agaricomycotina</taxon>
        <taxon>Agaricomycetes</taxon>
        <taxon>Agaricomycetidae</taxon>
        <taxon>Agaricales</taxon>
        <taxon>Marasmiineae</taxon>
        <taxon>Marasmiaceae</taxon>
        <taxon>Tetrapyrgos</taxon>
    </lineage>
</organism>
<gene>
    <name evidence="3" type="ORF">D9758_002915</name>
</gene>
<keyword evidence="4" id="KW-1185">Reference proteome</keyword>
<comment type="caution">
    <text evidence="3">The sequence shown here is derived from an EMBL/GenBank/DDBJ whole genome shotgun (WGS) entry which is preliminary data.</text>
</comment>
<dbReference type="AlphaFoldDB" id="A0A8H5LTF6"/>
<keyword evidence="2" id="KW-0472">Membrane</keyword>
<reference evidence="3 4" key="1">
    <citation type="journal article" date="2020" name="ISME J.">
        <title>Uncovering the hidden diversity of litter-decomposition mechanisms in mushroom-forming fungi.</title>
        <authorList>
            <person name="Floudas D."/>
            <person name="Bentzer J."/>
            <person name="Ahren D."/>
            <person name="Johansson T."/>
            <person name="Persson P."/>
            <person name="Tunlid A."/>
        </authorList>
    </citation>
    <scope>NUCLEOTIDE SEQUENCE [LARGE SCALE GENOMIC DNA]</scope>
    <source>
        <strain evidence="3 4">CBS 291.85</strain>
    </source>
</reference>
<evidence type="ECO:0000256" key="2">
    <source>
        <dbReference type="SAM" id="Phobius"/>
    </source>
</evidence>
<sequence>MAAAPPKGRNMAVLTVGAITSVAVGMYIMSINRKNGVVKHPMNPESHQRTIGSQGDEHLSPAAVSEVVTKGKTKDTNK</sequence>
<dbReference type="OrthoDB" id="10408994at2759"/>
<accession>A0A8H5LTF6</accession>
<evidence type="ECO:0000313" key="4">
    <source>
        <dbReference type="Proteomes" id="UP000559256"/>
    </source>
</evidence>
<evidence type="ECO:0000256" key="1">
    <source>
        <dbReference type="SAM" id="MobiDB-lite"/>
    </source>
</evidence>